<dbReference type="InterPro" id="IPR036568">
    <property type="entry name" value="GGCT-like_sf"/>
</dbReference>
<reference evidence="2 3" key="1">
    <citation type="journal article" date="2013" name="Genome Announc.">
        <title>Genome Sequence of the Obligate Gammaproteobacterial Methanotroph Methylomicrobium album Strain BG8.</title>
        <authorList>
            <person name="Kits K.D."/>
            <person name="Kalyuzhnaya M.G."/>
            <person name="Klotz M.G."/>
            <person name="Jetten M.S."/>
            <person name="Op den Camp H.J."/>
            <person name="Vuilleumier S."/>
            <person name="Bringel F."/>
            <person name="Dispirito A.A."/>
            <person name="Murrell J.C."/>
            <person name="Bruce D."/>
            <person name="Cheng J.F."/>
            <person name="Copeland A."/>
            <person name="Goodwin L."/>
            <person name="Hauser L."/>
            <person name="Lajus A."/>
            <person name="Land M.L."/>
            <person name="Lapidus A."/>
            <person name="Lucas S."/>
            <person name="Medigue C."/>
            <person name="Pitluck S."/>
            <person name="Woyke T."/>
            <person name="Zeytun A."/>
            <person name="Stein L.Y."/>
        </authorList>
    </citation>
    <scope>NUCLEOTIDE SEQUENCE [LARGE SCALE GENOMIC DNA]</scope>
    <source>
        <strain evidence="2 3">BG8</strain>
    </source>
</reference>
<dbReference type="InterPro" id="IPR009288">
    <property type="entry name" value="AIG2-like_dom"/>
</dbReference>
<dbReference type="SUPFAM" id="SSF110857">
    <property type="entry name" value="Gamma-glutamyl cyclotransferase-like"/>
    <property type="match status" value="1"/>
</dbReference>
<dbReference type="STRING" id="686340.Metal_1696"/>
<proteinExistence type="predicted"/>
<dbReference type="CDD" id="cd06661">
    <property type="entry name" value="GGCT_like"/>
    <property type="match status" value="1"/>
</dbReference>
<evidence type="ECO:0000259" key="1">
    <source>
        <dbReference type="Pfam" id="PF06094"/>
    </source>
</evidence>
<feature type="domain" description="Gamma-glutamylcyclotransferase AIG2-like" evidence="1">
    <location>
        <begin position="6"/>
        <end position="115"/>
    </location>
</feature>
<evidence type="ECO:0000313" key="3">
    <source>
        <dbReference type="Proteomes" id="UP000005090"/>
    </source>
</evidence>
<dbReference type="HOGENOM" id="CLU_083466_4_0_6"/>
<organism evidence="2 3">
    <name type="scientific">Methylomicrobium album BG8</name>
    <dbReference type="NCBI Taxonomy" id="686340"/>
    <lineage>
        <taxon>Bacteria</taxon>
        <taxon>Pseudomonadati</taxon>
        <taxon>Pseudomonadota</taxon>
        <taxon>Gammaproteobacteria</taxon>
        <taxon>Methylococcales</taxon>
        <taxon>Methylococcaceae</taxon>
        <taxon>Methylomicrobium</taxon>
    </lineage>
</organism>
<dbReference type="eggNOG" id="COG2105">
    <property type="taxonomic scope" value="Bacteria"/>
</dbReference>
<dbReference type="Pfam" id="PF06094">
    <property type="entry name" value="GGACT"/>
    <property type="match status" value="1"/>
</dbReference>
<accession>H8GMR4</accession>
<dbReference type="EMBL" id="CM001475">
    <property type="protein sequence ID" value="EIC29466.1"/>
    <property type="molecule type" value="Genomic_DNA"/>
</dbReference>
<dbReference type="InterPro" id="IPR013024">
    <property type="entry name" value="GGCT-like"/>
</dbReference>
<dbReference type="AlphaFoldDB" id="H8GMR4"/>
<sequence>MINDLLFVYGTLRRGSRHPLARLLAENAEWLGFAYFSGRLFDLGAYPGAVPSGDPAHRVRGELYRLDDPAAILPLLDRYEEFGEEFPEPNEFIRSLQAVRFKGCALKAWIYLYNWPTGNLTVPGQNHSHKLK</sequence>
<gene>
    <name evidence="2" type="ORF">Metal_1696</name>
</gene>
<dbReference type="RefSeq" id="WP_005371339.1">
    <property type="nucleotide sequence ID" value="NZ_CM001475.1"/>
</dbReference>
<name>H8GMR4_METAL</name>
<dbReference type="Proteomes" id="UP000005090">
    <property type="component" value="Chromosome"/>
</dbReference>
<protein>
    <recommendedName>
        <fullName evidence="1">Gamma-glutamylcyclotransferase AIG2-like domain-containing protein</fullName>
    </recommendedName>
</protein>
<dbReference type="Gene3D" id="3.10.490.10">
    <property type="entry name" value="Gamma-glutamyl cyclotransferase-like"/>
    <property type="match status" value="1"/>
</dbReference>
<evidence type="ECO:0000313" key="2">
    <source>
        <dbReference type="EMBL" id="EIC29466.1"/>
    </source>
</evidence>
<keyword evidence="3" id="KW-1185">Reference proteome</keyword>